<protein>
    <recommendedName>
        <fullName evidence="1">Heterokaryon incompatibility domain-containing protein</fullName>
    </recommendedName>
</protein>
<dbReference type="eggNOG" id="ENOG502R7TR">
    <property type="taxonomic scope" value="Eukaryota"/>
</dbReference>
<sequence>MGRLYDELRITDTVEIRLVTLEGIDEVTDRVVCRLDTVPLSDSLKYRALSYCWGDAEPPALVECNGFQLRVTENLTAALKCLLRNRNGKPLSDFLTFWIDAICINQENIMERAHQVTLMGNIYRQAKEVVVWLGPAADHSDLAFRACQRLYDEDLRRKTGLSSAKEMKYKVAKGVRWSSMESYAHIIYDEKGRLSSRAITAYIRELDAIHAILRRPWWTRVWIIQEITLARELVVLCGHDSISWHTLDVGINACMQRPFSADFLALATVHYANMLFQIRHAVIYSKGAVTQPTYSLTHLLGRFRWSKATNARDKIYGLLGLVAAGRDGPLTNLSYSQDVEKCYRDAIIDIIKSSGTLDILQLSRKPPSLGTVSAQNTLDLPSWVPFLQLDADDVDPAVDLSKLGAVGVQSWPDIDKLCSAENPWNKQWRSLCFSASGDSRIARDDVESKEDNVLVIRGFVFDKVQTMGEAQTGIKAQGNPLLHQQYLHIRRATVEAENIRFAVKAARSLLKASTRRECVDVFQEQFHHVCKTLAENNIVKTVWQASWTGLGGNFHNFCQFGQEKLRITEWKRLALSQQGAYPTEETPMQAFVGTMYEGGLGTDPEEMMKQYEVELRRVLSKVETLDRGYLVRRLRPQSRLRHVLAGLICCISTLFKIEEIDFIGQAMYKCFSITKQGYFALVPPETREGDSIALLKGGQVPFVLRHTLKSGIAGWELIGPCYVHGIMHGEQWDEGQCQPMRLV</sequence>
<dbReference type="Pfam" id="PF26639">
    <property type="entry name" value="Het-6_barrel"/>
    <property type="match status" value="1"/>
</dbReference>
<dbReference type="HOGENOM" id="CLU_004184_7_2_1"/>
<dbReference type="GeneID" id="19265546"/>
<accession>W3XL40</accession>
<dbReference type="RefSeq" id="XP_007827305.1">
    <property type="nucleotide sequence ID" value="XM_007829114.1"/>
</dbReference>
<dbReference type="Proteomes" id="UP000030651">
    <property type="component" value="Unassembled WGS sequence"/>
</dbReference>
<keyword evidence="3" id="KW-1185">Reference proteome</keyword>
<dbReference type="OMA" id="HEWHRIS"/>
<reference evidence="3" key="1">
    <citation type="journal article" date="2015" name="BMC Genomics">
        <title>Genomic and transcriptomic analysis of the endophytic fungus Pestalotiopsis fici reveals its lifestyle and high potential for synthesis of natural products.</title>
        <authorList>
            <person name="Wang X."/>
            <person name="Zhang X."/>
            <person name="Liu L."/>
            <person name="Xiang M."/>
            <person name="Wang W."/>
            <person name="Sun X."/>
            <person name="Che Y."/>
            <person name="Guo L."/>
            <person name="Liu G."/>
            <person name="Guo L."/>
            <person name="Wang C."/>
            <person name="Yin W.B."/>
            <person name="Stadler M."/>
            <person name="Zhang X."/>
            <person name="Liu X."/>
        </authorList>
    </citation>
    <scope>NUCLEOTIDE SEQUENCE [LARGE SCALE GENOMIC DNA]</scope>
    <source>
        <strain evidence="3">W106-1 / CGMCC3.15140</strain>
    </source>
</reference>
<proteinExistence type="predicted"/>
<dbReference type="Pfam" id="PF06985">
    <property type="entry name" value="HET"/>
    <property type="match status" value="1"/>
</dbReference>
<dbReference type="InterPro" id="IPR052895">
    <property type="entry name" value="HetReg/Transcr_Mod"/>
</dbReference>
<evidence type="ECO:0000313" key="2">
    <source>
        <dbReference type="EMBL" id="ETS86705.1"/>
    </source>
</evidence>
<dbReference type="EMBL" id="KI912109">
    <property type="protein sequence ID" value="ETS86705.1"/>
    <property type="molecule type" value="Genomic_DNA"/>
</dbReference>
<evidence type="ECO:0000259" key="1">
    <source>
        <dbReference type="Pfam" id="PF06985"/>
    </source>
</evidence>
<evidence type="ECO:0000313" key="3">
    <source>
        <dbReference type="Proteomes" id="UP000030651"/>
    </source>
</evidence>
<organism evidence="2 3">
    <name type="scientific">Pestalotiopsis fici (strain W106-1 / CGMCC3.15140)</name>
    <dbReference type="NCBI Taxonomy" id="1229662"/>
    <lineage>
        <taxon>Eukaryota</taxon>
        <taxon>Fungi</taxon>
        <taxon>Dikarya</taxon>
        <taxon>Ascomycota</taxon>
        <taxon>Pezizomycotina</taxon>
        <taxon>Sordariomycetes</taxon>
        <taxon>Xylariomycetidae</taxon>
        <taxon>Amphisphaeriales</taxon>
        <taxon>Sporocadaceae</taxon>
        <taxon>Pestalotiopsis</taxon>
    </lineage>
</organism>
<gene>
    <name evidence="2" type="ORF">PFICI_00533</name>
</gene>
<dbReference type="AlphaFoldDB" id="W3XL40"/>
<dbReference type="OrthoDB" id="5416609at2759"/>
<feature type="domain" description="Heterokaryon incompatibility" evidence="1">
    <location>
        <begin position="46"/>
        <end position="226"/>
    </location>
</feature>
<dbReference type="InParanoid" id="W3XL40"/>
<dbReference type="PANTHER" id="PTHR24148">
    <property type="entry name" value="ANKYRIN REPEAT DOMAIN-CONTAINING PROTEIN 39 HOMOLOG-RELATED"/>
    <property type="match status" value="1"/>
</dbReference>
<dbReference type="InterPro" id="IPR010730">
    <property type="entry name" value="HET"/>
</dbReference>
<name>W3XL40_PESFW</name>
<dbReference type="KEGG" id="pfy:PFICI_00533"/>
<dbReference type="PANTHER" id="PTHR24148:SF73">
    <property type="entry name" value="HET DOMAIN PROTEIN (AFU_ORTHOLOGUE AFUA_8G01020)"/>
    <property type="match status" value="1"/>
</dbReference>